<dbReference type="InterPro" id="IPR050858">
    <property type="entry name" value="Mal-CoA-ACP_Trans/PKS_FabD"/>
</dbReference>
<dbReference type="RefSeq" id="WP_366295635.1">
    <property type="nucleotide sequence ID" value="NZ_CP159992.1"/>
</dbReference>
<evidence type="ECO:0000256" key="4">
    <source>
        <dbReference type="ARBA" id="ARBA00048462"/>
    </source>
</evidence>
<dbReference type="GO" id="GO:0004314">
    <property type="term" value="F:[acyl-carrier-protein] S-malonyltransferase activity"/>
    <property type="evidence" value="ECO:0007669"/>
    <property type="project" value="UniProtKB-EC"/>
</dbReference>
<dbReference type="Gene3D" id="3.40.366.10">
    <property type="entry name" value="Malonyl-Coenzyme A Acyl Carrier Protein, domain 2"/>
    <property type="match status" value="1"/>
</dbReference>
<dbReference type="PANTHER" id="PTHR42681">
    <property type="entry name" value="MALONYL-COA-ACYL CARRIER PROTEIN TRANSACYLASE, MITOCHONDRIAL"/>
    <property type="match status" value="1"/>
</dbReference>
<comment type="catalytic activity">
    <reaction evidence="4">
        <text>holo-[ACP] + malonyl-CoA = malonyl-[ACP] + CoA</text>
        <dbReference type="Rhea" id="RHEA:41792"/>
        <dbReference type="Rhea" id="RHEA-COMP:9623"/>
        <dbReference type="Rhea" id="RHEA-COMP:9685"/>
        <dbReference type="ChEBI" id="CHEBI:57287"/>
        <dbReference type="ChEBI" id="CHEBI:57384"/>
        <dbReference type="ChEBI" id="CHEBI:64479"/>
        <dbReference type="ChEBI" id="CHEBI:78449"/>
        <dbReference type="EC" id="2.3.1.39"/>
    </reaction>
</comment>
<evidence type="ECO:0000256" key="3">
    <source>
        <dbReference type="ARBA" id="ARBA00023315"/>
    </source>
</evidence>
<dbReference type="Pfam" id="PF00698">
    <property type="entry name" value="Acyl_transf_1"/>
    <property type="match status" value="1"/>
</dbReference>
<sequence>MIKLGFMFSGQGSQYKGMGYLADRFKIAQCIFDQASDILGYDLLSVMNDSNPNVLQQTEYAQPAIFTYSYAWYQILKENYNIKPVCGAGHSLGEFTALTCSGVLSFDDALTLVNKRGQLMQQAAENSFGGMAAIKGLHRSIIEEVCSLLSKGDRLVQISNINTEDQIVISGENSKVRQASDKLAKLGGTVYPVHVSAPFHTPYMASANAQLLDILSQINFADGEWPVIGNVTAKPYVSLDDIRTGISHHMLHPVRWSDSMDWMLRQGVNTFIEIGPRSALRNMMKQTLPHIDAFSCEEHDNQIAELMSEYNQPKYVTLLSACLSTALLVPNRNNNREEYEYGALQPLKELSTLEAKSQEKKLKETDAEQREALRLFQRIITTKKVDEDEIFDYFFQVSIKSAIPIKKLMQLMGGERL</sequence>
<reference evidence="6" key="1">
    <citation type="submission" date="2024-05" db="EMBL/GenBank/DDBJ databases">
        <title>Draft genome assemblies of 36 bacteria isolated from hibernating arctic ground squirrels.</title>
        <authorList>
            <person name="McKee H."/>
            <person name="Mullen L."/>
            <person name="Drown D.M."/>
            <person name="Duddleston K.N."/>
        </authorList>
    </citation>
    <scope>NUCLEOTIDE SEQUENCE</scope>
    <source>
        <strain evidence="6">AN1007</strain>
    </source>
</reference>
<keyword evidence="2 6" id="KW-0808">Transferase</keyword>
<accession>A0AAU8NJA4</accession>
<name>A0AAU8NJA4_9BACL</name>
<keyword evidence="3 6" id="KW-0012">Acyltransferase</keyword>
<dbReference type="InterPro" id="IPR016036">
    <property type="entry name" value="Malonyl_transacylase_ACP-bd"/>
</dbReference>
<dbReference type="GO" id="GO:0005829">
    <property type="term" value="C:cytosol"/>
    <property type="evidence" value="ECO:0007669"/>
    <property type="project" value="TreeGrafter"/>
</dbReference>
<dbReference type="InterPro" id="IPR016035">
    <property type="entry name" value="Acyl_Trfase/lysoPLipase"/>
</dbReference>
<dbReference type="SUPFAM" id="SSF52151">
    <property type="entry name" value="FabD/lysophospholipase-like"/>
    <property type="match status" value="1"/>
</dbReference>
<organism evidence="6">
    <name type="scientific">Paenibacillus sp. AN1007</name>
    <dbReference type="NCBI Taxonomy" id="3151385"/>
    <lineage>
        <taxon>Bacteria</taxon>
        <taxon>Bacillati</taxon>
        <taxon>Bacillota</taxon>
        <taxon>Bacilli</taxon>
        <taxon>Bacillales</taxon>
        <taxon>Paenibacillaceae</taxon>
        <taxon>Paenibacillus</taxon>
    </lineage>
</organism>
<gene>
    <name evidence="6" type="primary">fabD</name>
    <name evidence="6" type="ORF">ABXS70_10460</name>
</gene>
<dbReference type="GO" id="GO:0006633">
    <property type="term" value="P:fatty acid biosynthetic process"/>
    <property type="evidence" value="ECO:0007669"/>
    <property type="project" value="TreeGrafter"/>
</dbReference>
<dbReference type="NCBIfam" id="TIGR00128">
    <property type="entry name" value="fabD"/>
    <property type="match status" value="1"/>
</dbReference>
<dbReference type="SMART" id="SM00827">
    <property type="entry name" value="PKS_AT"/>
    <property type="match status" value="1"/>
</dbReference>
<evidence type="ECO:0000259" key="5">
    <source>
        <dbReference type="SMART" id="SM00827"/>
    </source>
</evidence>
<evidence type="ECO:0000313" key="6">
    <source>
        <dbReference type="EMBL" id="XCP97087.1"/>
    </source>
</evidence>
<evidence type="ECO:0000256" key="2">
    <source>
        <dbReference type="ARBA" id="ARBA00022679"/>
    </source>
</evidence>
<dbReference type="Gene3D" id="3.30.70.250">
    <property type="entry name" value="Malonyl-CoA ACP transacylase, ACP-binding"/>
    <property type="match status" value="1"/>
</dbReference>
<dbReference type="PANTHER" id="PTHR42681:SF1">
    <property type="entry name" value="MALONYL-COA-ACYL CARRIER PROTEIN TRANSACYLASE, MITOCHONDRIAL"/>
    <property type="match status" value="1"/>
</dbReference>
<protein>
    <recommendedName>
        <fullName evidence="1">[acyl-carrier-protein] S-malonyltransferase</fullName>
        <ecNumber evidence="1">2.3.1.39</ecNumber>
    </recommendedName>
</protein>
<dbReference type="EMBL" id="CP159992">
    <property type="protein sequence ID" value="XCP97087.1"/>
    <property type="molecule type" value="Genomic_DNA"/>
</dbReference>
<dbReference type="AlphaFoldDB" id="A0AAU8NJA4"/>
<dbReference type="InterPro" id="IPR001227">
    <property type="entry name" value="Ac_transferase_dom_sf"/>
</dbReference>
<evidence type="ECO:0000256" key="1">
    <source>
        <dbReference type="ARBA" id="ARBA00013258"/>
    </source>
</evidence>
<dbReference type="InterPro" id="IPR004410">
    <property type="entry name" value="Malonyl_CoA-ACP_transAc_FabD"/>
</dbReference>
<dbReference type="SUPFAM" id="SSF55048">
    <property type="entry name" value="Probable ACP-binding domain of malonyl-CoA ACP transacylase"/>
    <property type="match status" value="1"/>
</dbReference>
<feature type="domain" description="Malonyl-CoA:ACP transacylase (MAT)" evidence="5">
    <location>
        <begin position="7"/>
        <end position="301"/>
    </location>
</feature>
<proteinExistence type="predicted"/>
<dbReference type="EC" id="2.3.1.39" evidence="1"/>
<dbReference type="InterPro" id="IPR014043">
    <property type="entry name" value="Acyl_transferase_dom"/>
</dbReference>